<reference evidence="1 2" key="1">
    <citation type="submission" date="2019-07" db="EMBL/GenBank/DDBJ databases">
        <title>Whole genome shotgun sequence of Methylobacterium haplocladii NBRC 107714.</title>
        <authorList>
            <person name="Hosoyama A."/>
            <person name="Uohara A."/>
            <person name="Ohji S."/>
            <person name="Ichikawa N."/>
        </authorList>
    </citation>
    <scope>NUCLEOTIDE SEQUENCE [LARGE SCALE GENOMIC DNA]</scope>
    <source>
        <strain evidence="1 2">NBRC 107714</strain>
    </source>
</reference>
<organism evidence="1 2">
    <name type="scientific">Methylobacterium haplocladii</name>
    <dbReference type="NCBI Taxonomy" id="1176176"/>
    <lineage>
        <taxon>Bacteria</taxon>
        <taxon>Pseudomonadati</taxon>
        <taxon>Pseudomonadota</taxon>
        <taxon>Alphaproteobacteria</taxon>
        <taxon>Hyphomicrobiales</taxon>
        <taxon>Methylobacteriaceae</taxon>
        <taxon>Methylobacterium</taxon>
    </lineage>
</organism>
<evidence type="ECO:0000313" key="2">
    <source>
        <dbReference type="Proteomes" id="UP000321258"/>
    </source>
</evidence>
<dbReference type="Proteomes" id="UP000321258">
    <property type="component" value="Unassembled WGS sequence"/>
</dbReference>
<dbReference type="AlphaFoldDB" id="A0A512IW47"/>
<comment type="caution">
    <text evidence="1">The sequence shown here is derived from an EMBL/GenBank/DDBJ whole genome shotgun (WGS) entry which is preliminary data.</text>
</comment>
<gene>
    <name evidence="1" type="ORF">MHA02_42930</name>
</gene>
<evidence type="ECO:0000313" key="1">
    <source>
        <dbReference type="EMBL" id="GEP01906.1"/>
    </source>
</evidence>
<protein>
    <submittedName>
        <fullName evidence="1">Uncharacterized protein</fullName>
    </submittedName>
</protein>
<keyword evidence="2" id="KW-1185">Reference proteome</keyword>
<proteinExistence type="predicted"/>
<accession>A0A512IW47</accession>
<name>A0A512IW47_9HYPH</name>
<sequence>MRDPGLRITASEDRKAVSVELSTELDARRITMSAEHLDKTIQGLATARASMLPAVPASPDGAQMPMLARAQAVIPADRIDGKRVIKFRHPGFGWLSFELKDTDAADLAMALIATMRTDQASKKA</sequence>
<dbReference type="EMBL" id="BJZT01000067">
    <property type="protein sequence ID" value="GEP01906.1"/>
    <property type="molecule type" value="Genomic_DNA"/>
</dbReference>